<proteinExistence type="predicted"/>
<gene>
    <name evidence="1" type="ORF">WJU16_03610</name>
</gene>
<sequence>MVLETFIATVKHDNGKIRIRVVSMNGEQGVIEQIMAAERCPQRAIVKIKKVGNNIKQ</sequence>
<dbReference type="RefSeq" id="WP_341836958.1">
    <property type="nucleotide sequence ID" value="NZ_CP149822.1"/>
</dbReference>
<protein>
    <submittedName>
        <fullName evidence="1">Uncharacterized protein</fullName>
    </submittedName>
</protein>
<evidence type="ECO:0000313" key="2">
    <source>
        <dbReference type="Proteomes" id="UP001485459"/>
    </source>
</evidence>
<accession>A0ABZ2YRF0</accession>
<evidence type="ECO:0000313" key="1">
    <source>
        <dbReference type="EMBL" id="WZN42122.1"/>
    </source>
</evidence>
<keyword evidence="2" id="KW-1185">Reference proteome</keyword>
<organism evidence="1 2">
    <name type="scientific">Chitinophaga pollutisoli</name>
    <dbReference type="NCBI Taxonomy" id="3133966"/>
    <lineage>
        <taxon>Bacteria</taxon>
        <taxon>Pseudomonadati</taxon>
        <taxon>Bacteroidota</taxon>
        <taxon>Chitinophagia</taxon>
        <taxon>Chitinophagales</taxon>
        <taxon>Chitinophagaceae</taxon>
        <taxon>Chitinophaga</taxon>
    </lineage>
</organism>
<name>A0ABZ2YRF0_9BACT</name>
<dbReference type="EMBL" id="CP149822">
    <property type="protein sequence ID" value="WZN42122.1"/>
    <property type="molecule type" value="Genomic_DNA"/>
</dbReference>
<reference evidence="2" key="1">
    <citation type="submission" date="2024-03" db="EMBL/GenBank/DDBJ databases">
        <title>Chitinophaga horti sp. nov., isolated from garden soil.</title>
        <authorList>
            <person name="Lee D.S."/>
            <person name="Han D.M."/>
            <person name="Baek J.H."/>
            <person name="Choi D.G."/>
            <person name="Jeon J.H."/>
            <person name="Jeon C.O."/>
        </authorList>
    </citation>
    <scope>NUCLEOTIDE SEQUENCE [LARGE SCALE GENOMIC DNA]</scope>
    <source>
        <strain evidence="2">GPA1</strain>
    </source>
</reference>
<dbReference type="Proteomes" id="UP001485459">
    <property type="component" value="Chromosome"/>
</dbReference>